<feature type="region of interest" description="Disordered" evidence="1">
    <location>
        <begin position="213"/>
        <end position="232"/>
    </location>
</feature>
<evidence type="ECO:0000256" key="1">
    <source>
        <dbReference type="SAM" id="MobiDB-lite"/>
    </source>
</evidence>
<gene>
    <name evidence="2" type="ORF">D0Y65_016592</name>
</gene>
<evidence type="ECO:0000313" key="2">
    <source>
        <dbReference type="EMBL" id="RZC00867.1"/>
    </source>
</evidence>
<sequence>MDLVEDDLHRLRSNLSSLLLQIDEVVVQAIEVNYKNNKTISKEGKTQIESFSRVLSDMLSSLKPWLPKIQNALNPQDIVSDDETRECDRPKPEETTLNLVSPSPLVSWRANCTVKRGRQMFMLTPLPLSSKHHQPKPYFPPPTTSSTTTFKDSDMVKPTPIKQKLPNNQDRSMLVMMTPCLKMSPPRSCLLLEPISEISRLGGDHKVRKGTPYPVGIHCSDSKSSGSDDSSRDLSLMYPELQGIHKSGIGKKTVEVSPDWLTSPPKTCVLLEPPDEKKIDGHLCVQIADNIFNEQVSKFEDDDVSNDHNQAKESCNQDNFVGNLSHVESTPMPESSFQRGKCPGENTLKKELWTKFEVASTWGCQPKVPTVQKSAHKGFLDLLEEASCDE</sequence>
<dbReference type="PANTHER" id="PTHR37238">
    <property type="entry name" value="OS05G0532500 PROTEIN"/>
    <property type="match status" value="1"/>
</dbReference>
<dbReference type="AlphaFoldDB" id="A0A445JQR2"/>
<dbReference type="Proteomes" id="UP000289340">
    <property type="component" value="Chromosome 7"/>
</dbReference>
<proteinExistence type="predicted"/>
<protein>
    <submittedName>
        <fullName evidence="2">Uncharacterized protein</fullName>
    </submittedName>
</protein>
<keyword evidence="3" id="KW-1185">Reference proteome</keyword>
<dbReference type="EMBL" id="QZWG01000007">
    <property type="protein sequence ID" value="RZC00867.1"/>
    <property type="molecule type" value="Genomic_DNA"/>
</dbReference>
<comment type="caution">
    <text evidence="2">The sequence shown here is derived from an EMBL/GenBank/DDBJ whole genome shotgun (WGS) entry which is preliminary data.</text>
</comment>
<accession>A0A445JQR2</accession>
<organism evidence="2 3">
    <name type="scientific">Glycine soja</name>
    <name type="common">Wild soybean</name>
    <dbReference type="NCBI Taxonomy" id="3848"/>
    <lineage>
        <taxon>Eukaryota</taxon>
        <taxon>Viridiplantae</taxon>
        <taxon>Streptophyta</taxon>
        <taxon>Embryophyta</taxon>
        <taxon>Tracheophyta</taxon>
        <taxon>Spermatophyta</taxon>
        <taxon>Magnoliopsida</taxon>
        <taxon>eudicotyledons</taxon>
        <taxon>Gunneridae</taxon>
        <taxon>Pentapetalae</taxon>
        <taxon>rosids</taxon>
        <taxon>fabids</taxon>
        <taxon>Fabales</taxon>
        <taxon>Fabaceae</taxon>
        <taxon>Papilionoideae</taxon>
        <taxon>50 kb inversion clade</taxon>
        <taxon>NPAAA clade</taxon>
        <taxon>indigoferoid/millettioid clade</taxon>
        <taxon>Phaseoleae</taxon>
        <taxon>Glycine</taxon>
        <taxon>Glycine subgen. Soja</taxon>
    </lineage>
</organism>
<name>A0A445JQR2_GLYSO</name>
<dbReference type="PANTHER" id="PTHR37238:SF1">
    <property type="entry name" value="OS05G0532500 PROTEIN"/>
    <property type="match status" value="1"/>
</dbReference>
<evidence type="ECO:0000313" key="3">
    <source>
        <dbReference type="Proteomes" id="UP000289340"/>
    </source>
</evidence>
<reference evidence="2 3" key="1">
    <citation type="submission" date="2018-09" db="EMBL/GenBank/DDBJ databases">
        <title>A high-quality reference genome of wild soybean provides a powerful tool to mine soybean genomes.</title>
        <authorList>
            <person name="Xie M."/>
            <person name="Chung C.Y.L."/>
            <person name="Li M.-W."/>
            <person name="Wong F.-L."/>
            <person name="Chan T.-F."/>
            <person name="Lam H.-M."/>
        </authorList>
    </citation>
    <scope>NUCLEOTIDE SEQUENCE [LARGE SCALE GENOMIC DNA]</scope>
    <source>
        <strain evidence="3">cv. W05</strain>
        <tissue evidence="2">Hypocotyl of etiolated seedlings</tissue>
    </source>
</reference>
<feature type="region of interest" description="Disordered" evidence="1">
    <location>
        <begin position="131"/>
        <end position="166"/>
    </location>
</feature>